<feature type="region of interest" description="Disordered" evidence="1">
    <location>
        <begin position="232"/>
        <end position="261"/>
    </location>
</feature>
<dbReference type="AlphaFoldDB" id="A0A2M7XBH7"/>
<comment type="caution">
    <text evidence="3">The sequence shown here is derived from an EMBL/GenBank/DDBJ whole genome shotgun (WGS) entry which is preliminary data.</text>
</comment>
<reference evidence="4" key="1">
    <citation type="submission" date="2017-09" db="EMBL/GenBank/DDBJ databases">
        <title>Depth-based differentiation of microbial function through sediment-hosted aquifers and enrichment of novel symbionts in the deep terrestrial subsurface.</title>
        <authorList>
            <person name="Probst A.J."/>
            <person name="Ladd B."/>
            <person name="Jarett J.K."/>
            <person name="Geller-Mcgrath D.E."/>
            <person name="Sieber C.M.K."/>
            <person name="Emerson J.B."/>
            <person name="Anantharaman K."/>
            <person name="Thomas B.C."/>
            <person name="Malmstrom R."/>
            <person name="Stieglmeier M."/>
            <person name="Klingl A."/>
            <person name="Woyke T."/>
            <person name="Ryan C.M."/>
            <person name="Banfield J.F."/>
        </authorList>
    </citation>
    <scope>NUCLEOTIDE SEQUENCE [LARGE SCALE GENOMIC DNA]</scope>
</reference>
<gene>
    <name evidence="3" type="ORF">CO174_04380</name>
</gene>
<evidence type="ECO:0000313" key="4">
    <source>
        <dbReference type="Proteomes" id="UP000229385"/>
    </source>
</evidence>
<protein>
    <recommendedName>
        <fullName evidence="5">DUF5666 domain-containing protein</fullName>
    </recommendedName>
</protein>
<feature type="chain" id="PRO_5014766812" description="DUF5666 domain-containing protein" evidence="2">
    <location>
        <begin position="34"/>
        <end position="261"/>
    </location>
</feature>
<feature type="signal peptide" evidence="2">
    <location>
        <begin position="1"/>
        <end position="33"/>
    </location>
</feature>
<dbReference type="Proteomes" id="UP000229385">
    <property type="component" value="Unassembled WGS sequence"/>
</dbReference>
<dbReference type="EMBL" id="PFWU01000046">
    <property type="protein sequence ID" value="PJA45235.1"/>
    <property type="molecule type" value="Genomic_DNA"/>
</dbReference>
<name>A0A2M7XBH7_9BACT</name>
<evidence type="ECO:0000256" key="2">
    <source>
        <dbReference type="SAM" id="SignalP"/>
    </source>
</evidence>
<organism evidence="3 4">
    <name type="scientific">Candidatus Uhrbacteria bacterium CG_4_9_14_3_um_filter_50_9</name>
    <dbReference type="NCBI Taxonomy" id="1975035"/>
    <lineage>
        <taxon>Bacteria</taxon>
        <taxon>Candidatus Uhriibacteriota</taxon>
    </lineage>
</organism>
<proteinExistence type="predicted"/>
<accession>A0A2M7XBH7</accession>
<evidence type="ECO:0008006" key="5">
    <source>
        <dbReference type="Google" id="ProtNLM"/>
    </source>
</evidence>
<sequence>MSKTLVRSLRFPLALAILAIVAVVLSPVFFASAAESEGQGPHKSEGPRPHHPIGEIVEIDTDANTILVGPVLTPEDEEVKYVLISYSDDTEIEEDGEEATESDISVGDKIHARGEHTFDSENYLAEINAEFIVLFDQTEPPVPPRHGFPRLGEVVEVDTDANTVLVKGMRPNEDGEDVYVLVTYGDDTVINEDGETVDESSISEGDLIRAHGEVNTDSVEYLAEIAADNIRLWDEKEPPRPGHGHGPQGQFRSEPAQEIEE</sequence>
<evidence type="ECO:0000256" key="1">
    <source>
        <dbReference type="SAM" id="MobiDB-lite"/>
    </source>
</evidence>
<evidence type="ECO:0000313" key="3">
    <source>
        <dbReference type="EMBL" id="PJA45235.1"/>
    </source>
</evidence>
<keyword evidence="2" id="KW-0732">Signal</keyword>